<accession>A0ABT8RFI3</accession>
<dbReference type="RefSeq" id="WP_302040725.1">
    <property type="nucleotide sequence ID" value="NZ_JAUKPO010000023.1"/>
</dbReference>
<dbReference type="InterPro" id="IPR024072">
    <property type="entry name" value="DHFR-like_dom_sf"/>
</dbReference>
<organism evidence="2 3">
    <name type="scientific">Rhodocytophaga aerolata</name>
    <dbReference type="NCBI Taxonomy" id="455078"/>
    <lineage>
        <taxon>Bacteria</taxon>
        <taxon>Pseudomonadati</taxon>
        <taxon>Bacteroidota</taxon>
        <taxon>Cytophagia</taxon>
        <taxon>Cytophagales</taxon>
        <taxon>Rhodocytophagaceae</taxon>
        <taxon>Rhodocytophaga</taxon>
    </lineage>
</organism>
<feature type="domain" description="Bacterial bifunctional deaminase-reductase C-terminal" evidence="1">
    <location>
        <begin position="3"/>
        <end position="171"/>
    </location>
</feature>
<keyword evidence="3" id="KW-1185">Reference proteome</keyword>
<dbReference type="Proteomes" id="UP001168528">
    <property type="component" value="Unassembled WGS sequence"/>
</dbReference>
<evidence type="ECO:0000313" key="3">
    <source>
        <dbReference type="Proteomes" id="UP001168528"/>
    </source>
</evidence>
<dbReference type="PANTHER" id="PTHR38011:SF11">
    <property type="entry name" value="2,5-DIAMINO-6-RIBOSYLAMINO-4(3H)-PYRIMIDINONE 5'-PHOSPHATE REDUCTASE"/>
    <property type="match status" value="1"/>
</dbReference>
<dbReference type="InterPro" id="IPR050765">
    <property type="entry name" value="Riboflavin_Biosynth_HTPR"/>
</dbReference>
<evidence type="ECO:0000259" key="1">
    <source>
        <dbReference type="Pfam" id="PF01872"/>
    </source>
</evidence>
<dbReference type="PANTHER" id="PTHR38011">
    <property type="entry name" value="DIHYDROFOLATE REDUCTASE FAMILY PROTEIN (AFU_ORTHOLOGUE AFUA_8G06820)"/>
    <property type="match status" value="1"/>
</dbReference>
<dbReference type="Pfam" id="PF01872">
    <property type="entry name" value="RibD_C"/>
    <property type="match status" value="1"/>
</dbReference>
<dbReference type="Gene3D" id="3.40.430.10">
    <property type="entry name" value="Dihydrofolate Reductase, subunit A"/>
    <property type="match status" value="1"/>
</dbReference>
<protein>
    <submittedName>
        <fullName evidence="2">Dihydrofolate reductase family protein</fullName>
    </submittedName>
</protein>
<reference evidence="2" key="1">
    <citation type="submission" date="2023-07" db="EMBL/GenBank/DDBJ databases">
        <title>The genome sequence of Rhodocytophaga aerolata KACC 12507.</title>
        <authorList>
            <person name="Zhang X."/>
        </authorList>
    </citation>
    <scope>NUCLEOTIDE SEQUENCE</scope>
    <source>
        <strain evidence="2">KACC 12507</strain>
    </source>
</reference>
<dbReference type="InterPro" id="IPR002734">
    <property type="entry name" value="RibDG_C"/>
</dbReference>
<gene>
    <name evidence="2" type="ORF">Q0590_26830</name>
</gene>
<comment type="caution">
    <text evidence="2">The sequence shown here is derived from an EMBL/GenBank/DDBJ whole genome shotgun (WGS) entry which is preliminary data.</text>
</comment>
<proteinExistence type="predicted"/>
<evidence type="ECO:0000313" key="2">
    <source>
        <dbReference type="EMBL" id="MDO1449923.1"/>
    </source>
</evidence>
<dbReference type="SUPFAM" id="SSF53597">
    <property type="entry name" value="Dihydrofolate reductase-like"/>
    <property type="match status" value="1"/>
</dbReference>
<sequence length="180" mass="20509">MTKIVYYVASSIDGFIAGINEDVSGFIYDGQGVEKYLEDLKSYQTVIMGRSTYEFGYKFGAQAGQPSPAYPHMKHYIFSNRLELQNQSQQVEVKKMDIEQIRLIKKESPTDIYLCGGGKFAGWLLENKQIDALKIKLNPIIMGNGIKLFENLTTTYQLQLTQCQTYENGLQIISYTIIYP</sequence>
<dbReference type="EMBL" id="JAUKPO010000023">
    <property type="protein sequence ID" value="MDO1449923.1"/>
    <property type="molecule type" value="Genomic_DNA"/>
</dbReference>
<name>A0ABT8RFI3_9BACT</name>